<dbReference type="SUPFAM" id="SSF51206">
    <property type="entry name" value="cAMP-binding domain-like"/>
    <property type="match status" value="1"/>
</dbReference>
<dbReference type="SMART" id="SM00100">
    <property type="entry name" value="cNMP"/>
    <property type="match status" value="1"/>
</dbReference>
<accession>A0A1I8ID80</accession>
<evidence type="ECO:0000256" key="1">
    <source>
        <dbReference type="ARBA" id="ARBA00004141"/>
    </source>
</evidence>
<dbReference type="InterPro" id="IPR003938">
    <property type="entry name" value="K_chnl_volt-dep_EAG/ELK/ERG"/>
</dbReference>
<evidence type="ECO:0000259" key="10">
    <source>
        <dbReference type="PROSITE" id="PS50042"/>
    </source>
</evidence>
<keyword evidence="8" id="KW-0407">Ion channel</keyword>
<dbReference type="CDD" id="cd00038">
    <property type="entry name" value="CAP_ED"/>
    <property type="match status" value="1"/>
</dbReference>
<evidence type="ECO:0000256" key="7">
    <source>
        <dbReference type="ARBA" id="ARBA00023286"/>
    </source>
</evidence>
<dbReference type="GO" id="GO:0005249">
    <property type="term" value="F:voltage-gated potassium channel activity"/>
    <property type="evidence" value="ECO:0007669"/>
    <property type="project" value="InterPro"/>
</dbReference>
<dbReference type="WBParaSite" id="maker-uti_cns_0011841-snap-gene-0.3-mRNA-1">
    <property type="protein sequence ID" value="maker-uti_cns_0011841-snap-gene-0.3-mRNA-1"/>
    <property type="gene ID" value="maker-uti_cns_0011841-snap-gene-0.3"/>
</dbReference>
<evidence type="ECO:0000256" key="8">
    <source>
        <dbReference type="ARBA" id="ARBA00023303"/>
    </source>
</evidence>
<feature type="domain" description="Cyclic nucleotide-binding" evidence="10">
    <location>
        <begin position="353"/>
        <end position="437"/>
    </location>
</feature>
<dbReference type="Pfam" id="PF00027">
    <property type="entry name" value="cNMP_binding"/>
    <property type="match status" value="1"/>
</dbReference>
<dbReference type="PRINTS" id="PR01463">
    <property type="entry name" value="EAGCHANLFMLY"/>
</dbReference>
<evidence type="ECO:0000256" key="6">
    <source>
        <dbReference type="ARBA" id="ARBA00023136"/>
    </source>
</evidence>
<dbReference type="InterPro" id="IPR018490">
    <property type="entry name" value="cNMP-bd_dom_sf"/>
</dbReference>
<dbReference type="FunFam" id="1.10.287.630:FF:000001">
    <property type="entry name" value="Cyclic nucleotide-gated channel alpha 3"/>
    <property type="match status" value="1"/>
</dbReference>
<evidence type="ECO:0000256" key="2">
    <source>
        <dbReference type="ARBA" id="ARBA00022448"/>
    </source>
</evidence>
<keyword evidence="3 9" id="KW-0812">Transmembrane</keyword>
<dbReference type="GO" id="GO:0017071">
    <property type="term" value="C:intracellular cyclic nucleotide activated cation channel complex"/>
    <property type="evidence" value="ECO:0007669"/>
    <property type="project" value="TreeGrafter"/>
</dbReference>
<dbReference type="InterPro" id="IPR018488">
    <property type="entry name" value="cNMP-bd_CS"/>
</dbReference>
<sequence length="559" mass="63224">RVSNFVLDPASPWYHRWLALLSLAVSYNYIFIVLRGVFNRVQQSHFYLWLGLDCVCDCLYLADIYVGAHTGYLEEGLPVTDPHRLLRRYLSQPSTKLDVLSSLPTDLLYLSPSVTTAGVWVRFNRLLKVRRVLEFFDRTETRTSWPNLFRVLQLVLYILVIIHWNACLFFAISKALGLGSDAWVYPPRDDACQLSPAEPYNYSSEWDQFHREYIYSFYWSALTLTTIGETPHPVLDLEYAFVTADFLVGVLVFATIVGNVGSMIANMNAARSEFQQKMDGVSGVAMELLLVKRYMEFRRVGKQLEHRVIRWFDYHWCNKQSLDESAILASLPDKLRAEIAIHVHFDTLRRVSIFRDCEPGLLIELLLKLRLQVFSPGDYICRQGDIGKEMYIVKRGRLSVVAGDGRTVFATLKEGCVFGEVSLLNIPGNKTGNRRTAKRTQPRLFGPVLPQQTGPLGGARRRGRDVLRKDNLLDEAAVARAEEAQETQASSWLGWPTNVGCLQARLARLTAEFGSSQAKLKRAVARLETAAAAEVSSASSTGILTGCHCRRRPPPMPPQ</sequence>
<dbReference type="Gene3D" id="1.10.287.630">
    <property type="entry name" value="Helix hairpin bin"/>
    <property type="match status" value="1"/>
</dbReference>
<reference evidence="12" key="1">
    <citation type="submission" date="2016-11" db="UniProtKB">
        <authorList>
            <consortium name="WormBaseParasite"/>
        </authorList>
    </citation>
    <scope>IDENTIFICATION</scope>
</reference>
<evidence type="ECO:0000313" key="12">
    <source>
        <dbReference type="WBParaSite" id="maker-uti_cns_0011841-snap-gene-0.3-mRNA-1"/>
    </source>
</evidence>
<dbReference type="GO" id="GO:0005222">
    <property type="term" value="F:intracellularly cAMP-activated cation channel activity"/>
    <property type="evidence" value="ECO:0007669"/>
    <property type="project" value="TreeGrafter"/>
</dbReference>
<dbReference type="GO" id="GO:0030553">
    <property type="term" value="F:cGMP binding"/>
    <property type="evidence" value="ECO:0007669"/>
    <property type="project" value="TreeGrafter"/>
</dbReference>
<dbReference type="PANTHER" id="PTHR45638:SF11">
    <property type="entry name" value="CYCLIC NUCLEOTIDE-GATED CATION CHANNEL SUBUNIT A"/>
    <property type="match status" value="1"/>
</dbReference>
<dbReference type="PANTHER" id="PTHR45638">
    <property type="entry name" value="CYCLIC NUCLEOTIDE-GATED CATION CHANNEL SUBUNIT A"/>
    <property type="match status" value="1"/>
</dbReference>
<dbReference type="InterPro" id="IPR000595">
    <property type="entry name" value="cNMP-bd_dom"/>
</dbReference>
<evidence type="ECO:0000256" key="5">
    <source>
        <dbReference type="ARBA" id="ARBA00023065"/>
    </source>
</evidence>
<dbReference type="Gene3D" id="1.10.287.70">
    <property type="match status" value="1"/>
</dbReference>
<dbReference type="InterPro" id="IPR050866">
    <property type="entry name" value="CNG_cation_channel"/>
</dbReference>
<keyword evidence="2" id="KW-0813">Transport</keyword>
<keyword evidence="6 9" id="KW-0472">Membrane</keyword>
<dbReference type="Proteomes" id="UP000095280">
    <property type="component" value="Unplaced"/>
</dbReference>
<dbReference type="GO" id="GO:0044877">
    <property type="term" value="F:protein-containing complex binding"/>
    <property type="evidence" value="ECO:0007669"/>
    <property type="project" value="TreeGrafter"/>
</dbReference>
<keyword evidence="11" id="KW-1185">Reference proteome</keyword>
<feature type="transmembrane region" description="Helical" evidence="9">
    <location>
        <begin position="14"/>
        <end position="34"/>
    </location>
</feature>
<evidence type="ECO:0000256" key="3">
    <source>
        <dbReference type="ARBA" id="ARBA00022692"/>
    </source>
</evidence>
<feature type="transmembrane region" description="Helical" evidence="9">
    <location>
        <begin position="239"/>
        <end position="261"/>
    </location>
</feature>
<evidence type="ECO:0000313" key="11">
    <source>
        <dbReference type="Proteomes" id="UP000095280"/>
    </source>
</evidence>
<dbReference type="Pfam" id="PF16526">
    <property type="entry name" value="CLZ"/>
    <property type="match status" value="1"/>
</dbReference>
<dbReference type="Pfam" id="PF00520">
    <property type="entry name" value="Ion_trans"/>
    <property type="match status" value="1"/>
</dbReference>
<dbReference type="Gene3D" id="2.60.120.10">
    <property type="entry name" value="Jelly Rolls"/>
    <property type="match status" value="1"/>
</dbReference>
<evidence type="ECO:0000256" key="4">
    <source>
        <dbReference type="ARBA" id="ARBA00022989"/>
    </source>
</evidence>
<keyword evidence="5" id="KW-0406">Ion transport</keyword>
<comment type="subcellular location">
    <subcellularLocation>
        <location evidence="1">Membrane</location>
        <topology evidence="1">Multi-pass membrane protein</topology>
    </subcellularLocation>
</comment>
<dbReference type="InterPro" id="IPR032406">
    <property type="entry name" value="CLZ_dom"/>
</dbReference>
<protein>
    <submittedName>
        <fullName evidence="12">Cyclic nucleotide-binding domain-containing protein</fullName>
    </submittedName>
</protein>
<proteinExistence type="predicted"/>
<name>A0A1I8ID80_9PLAT</name>
<dbReference type="PROSITE" id="PS50042">
    <property type="entry name" value="CNMP_BINDING_3"/>
    <property type="match status" value="1"/>
</dbReference>
<dbReference type="InterPro" id="IPR014710">
    <property type="entry name" value="RmlC-like_jellyroll"/>
</dbReference>
<dbReference type="Gene3D" id="1.20.5.300">
    <property type="match status" value="1"/>
</dbReference>
<organism evidence="11 12">
    <name type="scientific">Macrostomum lignano</name>
    <dbReference type="NCBI Taxonomy" id="282301"/>
    <lineage>
        <taxon>Eukaryota</taxon>
        <taxon>Metazoa</taxon>
        <taxon>Spiralia</taxon>
        <taxon>Lophotrochozoa</taxon>
        <taxon>Platyhelminthes</taxon>
        <taxon>Rhabditophora</taxon>
        <taxon>Macrostomorpha</taxon>
        <taxon>Macrostomida</taxon>
        <taxon>Macrostomidae</taxon>
        <taxon>Macrostomum</taxon>
    </lineage>
</organism>
<dbReference type="InterPro" id="IPR005821">
    <property type="entry name" value="Ion_trans_dom"/>
</dbReference>
<dbReference type="AlphaFoldDB" id="A0A1I8ID80"/>
<keyword evidence="4 9" id="KW-1133">Transmembrane helix</keyword>
<dbReference type="GO" id="GO:0005886">
    <property type="term" value="C:plasma membrane"/>
    <property type="evidence" value="ECO:0007669"/>
    <property type="project" value="TreeGrafter"/>
</dbReference>
<evidence type="ECO:0000256" key="9">
    <source>
        <dbReference type="SAM" id="Phobius"/>
    </source>
</evidence>
<dbReference type="SUPFAM" id="SSF81324">
    <property type="entry name" value="Voltage-gated potassium channels"/>
    <property type="match status" value="1"/>
</dbReference>
<dbReference type="GO" id="GO:0005223">
    <property type="term" value="F:intracellularly cGMP-activated cation channel activity"/>
    <property type="evidence" value="ECO:0007669"/>
    <property type="project" value="TreeGrafter"/>
</dbReference>
<feature type="transmembrane region" description="Helical" evidence="9">
    <location>
        <begin position="148"/>
        <end position="172"/>
    </location>
</feature>
<dbReference type="PROSITE" id="PS00888">
    <property type="entry name" value="CNMP_BINDING_1"/>
    <property type="match status" value="1"/>
</dbReference>
<keyword evidence="7" id="KW-1071">Ligand-gated ion channel</keyword>